<evidence type="ECO:0000313" key="3">
    <source>
        <dbReference type="Proteomes" id="UP000691718"/>
    </source>
</evidence>
<evidence type="ECO:0000313" key="2">
    <source>
        <dbReference type="EMBL" id="CAG4986802.1"/>
    </source>
</evidence>
<feature type="region of interest" description="Disordered" evidence="1">
    <location>
        <begin position="1"/>
        <end position="34"/>
    </location>
</feature>
<gene>
    <name evidence="2" type="ORF">PAPOLLO_LOCUS11334</name>
</gene>
<dbReference type="OrthoDB" id="5876240at2759"/>
<keyword evidence="3" id="KW-1185">Reference proteome</keyword>
<comment type="caution">
    <text evidence="2">The sequence shown here is derived from an EMBL/GenBank/DDBJ whole genome shotgun (WGS) entry which is preliminary data.</text>
</comment>
<name>A0A8S3WWR7_PARAO</name>
<organism evidence="2 3">
    <name type="scientific">Parnassius apollo</name>
    <name type="common">Apollo butterfly</name>
    <name type="synonym">Papilio apollo</name>
    <dbReference type="NCBI Taxonomy" id="110799"/>
    <lineage>
        <taxon>Eukaryota</taxon>
        <taxon>Metazoa</taxon>
        <taxon>Ecdysozoa</taxon>
        <taxon>Arthropoda</taxon>
        <taxon>Hexapoda</taxon>
        <taxon>Insecta</taxon>
        <taxon>Pterygota</taxon>
        <taxon>Neoptera</taxon>
        <taxon>Endopterygota</taxon>
        <taxon>Lepidoptera</taxon>
        <taxon>Glossata</taxon>
        <taxon>Ditrysia</taxon>
        <taxon>Papilionoidea</taxon>
        <taxon>Papilionidae</taxon>
        <taxon>Parnassiinae</taxon>
        <taxon>Parnassini</taxon>
        <taxon>Parnassius</taxon>
        <taxon>Parnassius</taxon>
    </lineage>
</organism>
<dbReference type="Proteomes" id="UP000691718">
    <property type="component" value="Unassembled WGS sequence"/>
</dbReference>
<protein>
    <submittedName>
        <fullName evidence="2">(apollo) hypothetical protein</fullName>
    </submittedName>
</protein>
<sequence>MSINSTHENDPVIDTDDDSSYAPSTALESESDITVITTEDECDGDSNNQLNNGTPKNITTQLENVAEDADGDEWVDIEDTTPEFEECPHEYQ</sequence>
<feature type="compositionally biased region" description="Polar residues" evidence="1">
    <location>
        <begin position="21"/>
        <end position="34"/>
    </location>
</feature>
<reference evidence="2" key="1">
    <citation type="submission" date="2021-04" db="EMBL/GenBank/DDBJ databases">
        <authorList>
            <person name="Tunstrom K."/>
        </authorList>
    </citation>
    <scope>NUCLEOTIDE SEQUENCE</scope>
</reference>
<dbReference type="AlphaFoldDB" id="A0A8S3WWR7"/>
<proteinExistence type="predicted"/>
<accession>A0A8S3WWR7</accession>
<evidence type="ECO:0000256" key="1">
    <source>
        <dbReference type="SAM" id="MobiDB-lite"/>
    </source>
</evidence>
<dbReference type="EMBL" id="CAJQZP010000820">
    <property type="protein sequence ID" value="CAG4986802.1"/>
    <property type="molecule type" value="Genomic_DNA"/>
</dbReference>